<evidence type="ECO:0000256" key="2">
    <source>
        <dbReference type="ARBA" id="ARBA00010488"/>
    </source>
</evidence>
<comment type="similarity">
    <text evidence="2">Belongs to the CDP-glycerol glycerophosphotransferase family.</text>
</comment>
<dbReference type="RefSeq" id="WP_062480924.1">
    <property type="nucleotide sequence ID" value="NZ_CP013650.1"/>
</dbReference>
<evidence type="ECO:0000256" key="1">
    <source>
        <dbReference type="ARBA" id="ARBA00004202"/>
    </source>
</evidence>
<comment type="subcellular location">
    <subcellularLocation>
        <location evidence="1">Cell membrane</location>
        <topology evidence="1">Peripheral membrane protein</topology>
    </subcellularLocation>
</comment>
<dbReference type="STRING" id="1526571.AT746_12870"/>
<dbReference type="Proteomes" id="UP000068447">
    <property type="component" value="Chromosome"/>
</dbReference>
<dbReference type="Pfam" id="PF04464">
    <property type="entry name" value="Glyphos_transf"/>
    <property type="match status" value="1"/>
</dbReference>
<evidence type="ECO:0000313" key="7">
    <source>
        <dbReference type="EMBL" id="ALS99068.1"/>
    </source>
</evidence>
<dbReference type="EMBL" id="CP013650">
    <property type="protein sequence ID" value="ALS99068.1"/>
    <property type="molecule type" value="Genomic_DNA"/>
</dbReference>
<evidence type="ECO:0000313" key="8">
    <source>
        <dbReference type="Proteomes" id="UP000068447"/>
    </source>
</evidence>
<dbReference type="Gene3D" id="3.40.50.11820">
    <property type="match status" value="1"/>
</dbReference>
<dbReference type="InterPro" id="IPR007554">
    <property type="entry name" value="Glycerophosphate_synth"/>
</dbReference>
<dbReference type="SUPFAM" id="SSF53756">
    <property type="entry name" value="UDP-Glycosyltransferase/glycogen phosphorylase"/>
    <property type="match status" value="1"/>
</dbReference>
<sequence length="484" mass="55482">MSERFSQFSGKSVYVAPANPAGRALAQHLREDNVKVVAMVDNLKQGRDIINHAEQANGDIQVIVAEGPFQAEICRGLVKKGFRKEAILCHRGNQKLTPFRLSLADLIKDMAEQALRFSIRTLCRILPAKKAVFYAEEFVDTNLLLAWHYYAGMHPDDAELLGINLKGQAMDGDLAVRIQSGWRAYWVLLRARVIVIDHEYTSLLFSEVRLHKPVVQLWHGLPYKSLAGNAHFPNICDTAFVSSSRWFNEHRFPHIFRAEEYLDYGYPRCDALLQPKHQRNWLNSISEEVFDSFTKNSQGIWVYMPTYRDSGDNSYLLNFDALESLCQQYDKTLIFKFHPFISRKFRDAMGLKGDADTLQAIPGYTRLFLFPSARNIYPWLADAEVLITDYSSVALDFLVLDKPIVYYQYDKEAYRHVRGEPMIKDSDFIAGPLVTTETALIATLRELTEGKDAFKYERDALIEKFAIRRQPSLPDITAYIRAVA</sequence>
<keyword evidence="3" id="KW-1003">Cell membrane</keyword>
<dbReference type="GO" id="GO:0047355">
    <property type="term" value="F:CDP-glycerol glycerophosphotransferase activity"/>
    <property type="evidence" value="ECO:0007669"/>
    <property type="project" value="InterPro"/>
</dbReference>
<evidence type="ECO:0000256" key="4">
    <source>
        <dbReference type="ARBA" id="ARBA00022679"/>
    </source>
</evidence>
<dbReference type="GO" id="GO:0019350">
    <property type="term" value="P:teichoic acid biosynthetic process"/>
    <property type="evidence" value="ECO:0007669"/>
    <property type="project" value="UniProtKB-KW"/>
</dbReference>
<keyword evidence="6" id="KW-0472">Membrane</keyword>
<organism evidence="7 8">
    <name type="scientific">Lacimicrobium alkaliphilum</name>
    <dbReference type="NCBI Taxonomy" id="1526571"/>
    <lineage>
        <taxon>Bacteria</taxon>
        <taxon>Pseudomonadati</taxon>
        <taxon>Pseudomonadota</taxon>
        <taxon>Gammaproteobacteria</taxon>
        <taxon>Alteromonadales</taxon>
        <taxon>Alteromonadaceae</taxon>
        <taxon>Lacimicrobium</taxon>
    </lineage>
</organism>
<reference evidence="7 8" key="1">
    <citation type="submission" date="2015-12" db="EMBL/GenBank/DDBJ databases">
        <title>Complete genome of Lacimicrobium alkaliphilum KCTC 32984.</title>
        <authorList>
            <person name="Kim S.-G."/>
            <person name="Lee Y.-J."/>
        </authorList>
    </citation>
    <scope>NUCLEOTIDE SEQUENCE [LARGE SCALE GENOMIC DNA]</scope>
    <source>
        <strain evidence="7 8">YelD216</strain>
    </source>
</reference>
<protein>
    <submittedName>
        <fullName evidence="7">Uncharacterized protein</fullName>
    </submittedName>
</protein>
<dbReference type="PANTHER" id="PTHR37316">
    <property type="entry name" value="TEICHOIC ACID GLYCEROL-PHOSPHATE PRIMASE"/>
    <property type="match status" value="1"/>
</dbReference>
<evidence type="ECO:0000256" key="6">
    <source>
        <dbReference type="ARBA" id="ARBA00023136"/>
    </source>
</evidence>
<keyword evidence="8" id="KW-1185">Reference proteome</keyword>
<dbReference type="InterPro" id="IPR043148">
    <property type="entry name" value="TagF_C"/>
</dbReference>
<dbReference type="AlphaFoldDB" id="A0A0U2ZL69"/>
<dbReference type="Gene3D" id="3.40.50.12580">
    <property type="match status" value="1"/>
</dbReference>
<dbReference type="InterPro" id="IPR043149">
    <property type="entry name" value="TagF_N"/>
</dbReference>
<name>A0A0U2ZL69_9ALTE</name>
<keyword evidence="5" id="KW-0777">Teichoic acid biosynthesis</keyword>
<proteinExistence type="inferred from homology"/>
<accession>A0A0U2ZL69</accession>
<keyword evidence="4" id="KW-0808">Transferase</keyword>
<evidence type="ECO:0000256" key="3">
    <source>
        <dbReference type="ARBA" id="ARBA00022475"/>
    </source>
</evidence>
<dbReference type="PANTHER" id="PTHR37316:SF3">
    <property type="entry name" value="TEICHOIC ACID GLYCEROL-PHOSPHATE TRANSFERASE"/>
    <property type="match status" value="1"/>
</dbReference>
<dbReference type="GO" id="GO:0005886">
    <property type="term" value="C:plasma membrane"/>
    <property type="evidence" value="ECO:0007669"/>
    <property type="project" value="UniProtKB-SubCell"/>
</dbReference>
<dbReference type="InterPro" id="IPR051612">
    <property type="entry name" value="Teichoic_Acid_Biosynth"/>
</dbReference>
<dbReference type="KEGG" id="lal:AT746_12870"/>
<evidence type="ECO:0000256" key="5">
    <source>
        <dbReference type="ARBA" id="ARBA00022944"/>
    </source>
</evidence>
<dbReference type="OrthoDB" id="9802649at2"/>
<gene>
    <name evidence="7" type="ORF">AT746_12870</name>
</gene>